<dbReference type="InterPro" id="IPR020846">
    <property type="entry name" value="MFS_dom"/>
</dbReference>
<dbReference type="InterPro" id="IPR044775">
    <property type="entry name" value="MFS_ERD6/Tret1-like"/>
</dbReference>
<keyword evidence="8" id="KW-0813">Transport</keyword>
<feature type="transmembrane region" description="Helical" evidence="9">
    <location>
        <begin position="136"/>
        <end position="155"/>
    </location>
</feature>
<dbReference type="AlphaFoldDB" id="A0A9N9MPW6"/>
<keyword evidence="5 9" id="KW-0472">Membrane</keyword>
<dbReference type="GO" id="GO:0051119">
    <property type="term" value="F:sugar transmembrane transporter activity"/>
    <property type="evidence" value="ECO:0007669"/>
    <property type="project" value="InterPro"/>
</dbReference>
<keyword evidence="12" id="KW-1185">Reference proteome</keyword>
<dbReference type="SUPFAM" id="SSF103473">
    <property type="entry name" value="MFS general substrate transporter"/>
    <property type="match status" value="1"/>
</dbReference>
<dbReference type="FunFam" id="1.20.1250.20:FF:000055">
    <property type="entry name" value="Facilitated trehalose transporter Tret1-2 homolog"/>
    <property type="match status" value="1"/>
</dbReference>
<dbReference type="Gene3D" id="1.20.1250.20">
    <property type="entry name" value="MFS general substrate transporter like domains"/>
    <property type="match status" value="1"/>
</dbReference>
<evidence type="ECO:0000256" key="7">
    <source>
        <dbReference type="ARBA" id="ARBA00024348"/>
    </source>
</evidence>
<dbReference type="PRINTS" id="PR00171">
    <property type="entry name" value="SUGRTRNSPORT"/>
</dbReference>
<evidence type="ECO:0000256" key="5">
    <source>
        <dbReference type="ARBA" id="ARBA00023136"/>
    </source>
</evidence>
<dbReference type="InterPro" id="IPR005829">
    <property type="entry name" value="Sugar_transporter_CS"/>
</dbReference>
<feature type="transmembrane region" description="Helical" evidence="9">
    <location>
        <begin position="410"/>
        <end position="434"/>
    </location>
</feature>
<feature type="transmembrane region" description="Helical" evidence="9">
    <location>
        <begin position="279"/>
        <end position="303"/>
    </location>
</feature>
<keyword evidence="2" id="KW-1003">Cell membrane</keyword>
<dbReference type="InterPro" id="IPR005828">
    <property type="entry name" value="MFS_sugar_transport-like"/>
</dbReference>
<evidence type="ECO:0000256" key="9">
    <source>
        <dbReference type="SAM" id="Phobius"/>
    </source>
</evidence>
<proteinExistence type="inferred from homology"/>
<evidence type="ECO:0000313" key="11">
    <source>
        <dbReference type="EMBL" id="CAG9767181.1"/>
    </source>
</evidence>
<dbReference type="PANTHER" id="PTHR48021">
    <property type="match status" value="1"/>
</dbReference>
<dbReference type="InterPro" id="IPR036259">
    <property type="entry name" value="MFS_trans_sf"/>
</dbReference>
<keyword evidence="4 9" id="KW-1133">Transmembrane helix</keyword>
<comment type="similarity">
    <text evidence="7">Belongs to the major facilitator superfamily. Sugar transporter (TC 2.A.1.1) family. Trehalose transporter subfamily.</text>
</comment>
<feature type="transmembrane region" description="Helical" evidence="9">
    <location>
        <begin position="80"/>
        <end position="98"/>
    </location>
</feature>
<feature type="transmembrane region" description="Helical" evidence="9">
    <location>
        <begin position="49"/>
        <end position="68"/>
    </location>
</feature>
<feature type="transmembrane region" description="Helical" evidence="9">
    <location>
        <begin position="351"/>
        <end position="373"/>
    </location>
</feature>
<feature type="transmembrane region" description="Helical" evidence="9">
    <location>
        <begin position="161"/>
        <end position="181"/>
    </location>
</feature>
<dbReference type="Pfam" id="PF00083">
    <property type="entry name" value="Sugar_tr"/>
    <property type="match status" value="1"/>
</dbReference>
<keyword evidence="3 9" id="KW-0812">Transmembrane</keyword>
<feature type="domain" description="Major facilitator superfamily (MFS) profile" evidence="10">
    <location>
        <begin position="12"/>
        <end position="439"/>
    </location>
</feature>
<dbReference type="CDD" id="cd17358">
    <property type="entry name" value="MFS_GLUT6_8_Class3_like"/>
    <property type="match status" value="1"/>
</dbReference>
<protein>
    <recommendedName>
        <fullName evidence="10">Major facilitator superfamily (MFS) profile domain-containing protein</fullName>
    </recommendedName>
</protein>
<dbReference type="InterPro" id="IPR003663">
    <property type="entry name" value="Sugar/inositol_transpt"/>
</dbReference>
<dbReference type="OrthoDB" id="6612291at2759"/>
<organism evidence="11 12">
    <name type="scientific">Ceutorhynchus assimilis</name>
    <name type="common">cabbage seed weevil</name>
    <dbReference type="NCBI Taxonomy" id="467358"/>
    <lineage>
        <taxon>Eukaryota</taxon>
        <taxon>Metazoa</taxon>
        <taxon>Ecdysozoa</taxon>
        <taxon>Arthropoda</taxon>
        <taxon>Hexapoda</taxon>
        <taxon>Insecta</taxon>
        <taxon>Pterygota</taxon>
        <taxon>Neoptera</taxon>
        <taxon>Endopterygota</taxon>
        <taxon>Coleoptera</taxon>
        <taxon>Polyphaga</taxon>
        <taxon>Cucujiformia</taxon>
        <taxon>Curculionidae</taxon>
        <taxon>Ceutorhynchinae</taxon>
        <taxon>Ceutorhynchus</taxon>
    </lineage>
</organism>
<feature type="transmembrane region" description="Helical" evidence="9">
    <location>
        <begin position="104"/>
        <end position="124"/>
    </location>
</feature>
<evidence type="ECO:0000256" key="6">
    <source>
        <dbReference type="ARBA" id="ARBA00023180"/>
    </source>
</evidence>
<dbReference type="GO" id="GO:0005886">
    <property type="term" value="C:plasma membrane"/>
    <property type="evidence" value="ECO:0007669"/>
    <property type="project" value="UniProtKB-SubCell"/>
</dbReference>
<name>A0A9N9MPW6_9CUCU</name>
<dbReference type="EMBL" id="OU892280">
    <property type="protein sequence ID" value="CAG9767181.1"/>
    <property type="molecule type" value="Genomic_DNA"/>
</dbReference>
<dbReference type="PROSITE" id="PS00217">
    <property type="entry name" value="SUGAR_TRANSPORT_2"/>
    <property type="match status" value="1"/>
</dbReference>
<evidence type="ECO:0000256" key="3">
    <source>
        <dbReference type="ARBA" id="ARBA00022692"/>
    </source>
</evidence>
<evidence type="ECO:0000256" key="2">
    <source>
        <dbReference type="ARBA" id="ARBA00022475"/>
    </source>
</evidence>
<dbReference type="Proteomes" id="UP001152799">
    <property type="component" value="Chromosome 4"/>
</dbReference>
<evidence type="ECO:0000256" key="4">
    <source>
        <dbReference type="ARBA" id="ARBA00022989"/>
    </source>
</evidence>
<feature type="transmembrane region" description="Helical" evidence="9">
    <location>
        <begin position="310"/>
        <end position="331"/>
    </location>
</feature>
<dbReference type="PANTHER" id="PTHR48021:SF1">
    <property type="entry name" value="GH07001P-RELATED"/>
    <property type="match status" value="1"/>
</dbReference>
<comment type="subcellular location">
    <subcellularLocation>
        <location evidence="1">Cell membrane</location>
        <topology evidence="1">Multi-pass membrane protein</topology>
    </subcellularLocation>
</comment>
<reference evidence="11" key="1">
    <citation type="submission" date="2022-01" db="EMBL/GenBank/DDBJ databases">
        <authorList>
            <person name="King R."/>
        </authorList>
    </citation>
    <scope>NUCLEOTIDE SEQUENCE</scope>
</reference>
<evidence type="ECO:0000313" key="12">
    <source>
        <dbReference type="Proteomes" id="UP001152799"/>
    </source>
</evidence>
<evidence type="ECO:0000259" key="10">
    <source>
        <dbReference type="PROSITE" id="PS50850"/>
    </source>
</evidence>
<sequence length="452" mass="49809">MNNAKKFHQYFATVAVCLGAMGSGINIGWTANINENLKKGDLNGVKIDLSWAGSIMCLGAVFVMLPIGYMADKLGRKPTVLLMLVPFILGWLLIIFTQHNAMLMVGRFLTGMAGGAFSIMGPLYTSEIAEKQIRGTLGTFFQMFLTFGILWANVLGWVIPIVIYTVSCAIIPLSMGLLFMFQPETPVYLIKKDKREEAIKVFTKLRGKDYDPSEEILAIEKQVEHTEALKSEFKTQLMSKQGKKASFICFMIMFYQQMCGIKAVMFYSEGIFVEAASSVSPQLSTVILGIVHVAGTALATWLVEKLGRKILLIASSGAMCLSTLALGIYFLLKDKELVSASAVTAMGWLPLSSLVIYIIAFSVGLGPIAWLCLPEIFPAAIKARMSSYAGMLNWFLAFLVSVGYQNVSDLVGAYTCYMIFSFISGSCVFFVLFYMPETKGKTFQEIQDELGQ</sequence>
<dbReference type="PROSITE" id="PS50850">
    <property type="entry name" value="MFS"/>
    <property type="match status" value="1"/>
</dbReference>
<evidence type="ECO:0000256" key="1">
    <source>
        <dbReference type="ARBA" id="ARBA00004651"/>
    </source>
</evidence>
<feature type="transmembrane region" description="Helical" evidence="9">
    <location>
        <begin position="247"/>
        <end position="267"/>
    </location>
</feature>
<feature type="transmembrane region" description="Helical" evidence="9">
    <location>
        <begin position="385"/>
        <end position="404"/>
    </location>
</feature>
<gene>
    <name evidence="11" type="ORF">CEUTPL_LOCUS7747</name>
</gene>
<dbReference type="InterPro" id="IPR050549">
    <property type="entry name" value="MFS_Trehalose_Transporter"/>
</dbReference>
<accession>A0A9N9MPW6</accession>
<dbReference type="NCBIfam" id="TIGR00879">
    <property type="entry name" value="SP"/>
    <property type="match status" value="1"/>
</dbReference>
<feature type="transmembrane region" description="Helical" evidence="9">
    <location>
        <begin position="7"/>
        <end position="29"/>
    </location>
</feature>
<evidence type="ECO:0000256" key="8">
    <source>
        <dbReference type="RuleBase" id="RU003346"/>
    </source>
</evidence>
<keyword evidence="6" id="KW-0325">Glycoprotein</keyword>